<dbReference type="GeneID" id="67016140"/>
<proteinExistence type="predicted"/>
<gene>
    <name evidence="3" type="ORF">ALTATR162_LOCUS447</name>
</gene>
<feature type="compositionally biased region" description="Basic and acidic residues" evidence="1">
    <location>
        <begin position="81"/>
        <end position="90"/>
    </location>
</feature>
<evidence type="ECO:0000256" key="1">
    <source>
        <dbReference type="SAM" id="MobiDB-lite"/>
    </source>
</evidence>
<dbReference type="GO" id="GO:0003700">
    <property type="term" value="F:DNA-binding transcription factor activity"/>
    <property type="evidence" value="ECO:0007669"/>
    <property type="project" value="InterPro"/>
</dbReference>
<protein>
    <recommendedName>
        <fullName evidence="2">BZIP domain-containing protein</fullName>
    </recommendedName>
</protein>
<feature type="region of interest" description="Disordered" evidence="1">
    <location>
        <begin position="1"/>
        <end position="27"/>
    </location>
</feature>
<feature type="region of interest" description="Disordered" evidence="1">
    <location>
        <begin position="53"/>
        <end position="105"/>
    </location>
</feature>
<evidence type="ECO:0000259" key="2">
    <source>
        <dbReference type="PROSITE" id="PS00036"/>
    </source>
</evidence>
<accession>A0A8J2MUM1</accession>
<dbReference type="PROSITE" id="PS00036">
    <property type="entry name" value="BZIP_BASIC"/>
    <property type="match status" value="1"/>
</dbReference>
<reference evidence="3" key="1">
    <citation type="submission" date="2021-05" db="EMBL/GenBank/DDBJ databases">
        <authorList>
            <person name="Stam R."/>
        </authorList>
    </citation>
    <scope>NUCLEOTIDE SEQUENCE</scope>
    <source>
        <strain evidence="3">CS162</strain>
    </source>
</reference>
<dbReference type="Proteomes" id="UP000676310">
    <property type="component" value="Unassembled WGS sequence"/>
</dbReference>
<comment type="caution">
    <text evidence="3">The sequence shown here is derived from an EMBL/GenBank/DDBJ whole genome shotgun (WGS) entry which is preliminary data.</text>
</comment>
<dbReference type="EMBL" id="CAJRGZ010000014">
    <property type="protein sequence ID" value="CAG5138827.1"/>
    <property type="molecule type" value="Genomic_DNA"/>
</dbReference>
<evidence type="ECO:0000313" key="3">
    <source>
        <dbReference type="EMBL" id="CAG5138827.1"/>
    </source>
</evidence>
<dbReference type="InterPro" id="IPR004827">
    <property type="entry name" value="bZIP"/>
</dbReference>
<sequence length="224" mass="24726">MSCRAAHQTDDWHQITDRAERHRTQNRLAQRQYRKKLKERLEKAEGIIASISRSSNDLQPVKPHAPPDPSFPKGCVETDIADLHRDRGSRPQDSSVAPAQQQCKEEPPDALLPAAHSLFPTSGGLAGSTAQNTSLSLPQHYPSTAVAVGLATPLAVEYLPSNICYTNDGSSPFNQGYLAMNGPYESEDEENGPVQPREEVAVLPMHLLEMELAQEQRSIEVELR</sequence>
<dbReference type="PANTHER" id="PTHR39607:SF3">
    <property type="entry name" value="BZIP DOMAIN-CONTAINING PROTEIN"/>
    <property type="match status" value="1"/>
</dbReference>
<feature type="domain" description="BZIP" evidence="2">
    <location>
        <begin position="21"/>
        <end position="36"/>
    </location>
</feature>
<name>A0A8J2MUM1_9PLEO</name>
<dbReference type="AlphaFoldDB" id="A0A8J2MUM1"/>
<feature type="compositionally biased region" description="Polar residues" evidence="1">
    <location>
        <begin position="91"/>
        <end position="102"/>
    </location>
</feature>
<dbReference type="OrthoDB" id="3945980at2759"/>
<dbReference type="CDD" id="cd14688">
    <property type="entry name" value="bZIP_YAP"/>
    <property type="match status" value="1"/>
</dbReference>
<dbReference type="InterPro" id="IPR052635">
    <property type="entry name" value="Sec_Metab_Biosynth_Reg"/>
</dbReference>
<organism evidence="3 4">
    <name type="scientific">Alternaria atra</name>
    <dbReference type="NCBI Taxonomy" id="119953"/>
    <lineage>
        <taxon>Eukaryota</taxon>
        <taxon>Fungi</taxon>
        <taxon>Dikarya</taxon>
        <taxon>Ascomycota</taxon>
        <taxon>Pezizomycotina</taxon>
        <taxon>Dothideomycetes</taxon>
        <taxon>Pleosporomycetidae</taxon>
        <taxon>Pleosporales</taxon>
        <taxon>Pleosporineae</taxon>
        <taxon>Pleosporaceae</taxon>
        <taxon>Alternaria</taxon>
        <taxon>Alternaria sect. Ulocladioides</taxon>
    </lineage>
</organism>
<dbReference type="RefSeq" id="XP_043163976.1">
    <property type="nucleotide sequence ID" value="XM_043308041.1"/>
</dbReference>
<evidence type="ECO:0000313" key="4">
    <source>
        <dbReference type="Proteomes" id="UP000676310"/>
    </source>
</evidence>
<keyword evidence="4" id="KW-1185">Reference proteome</keyword>
<feature type="compositionally biased region" description="Basic and acidic residues" evidence="1">
    <location>
        <begin position="7"/>
        <end position="23"/>
    </location>
</feature>
<dbReference type="PANTHER" id="PTHR39607">
    <property type="entry name" value="XANTHOCILLIN BIOSYNTHESIS CLUSTER TRANSCRIPTION FACTOR XANC-RELATED"/>
    <property type="match status" value="1"/>
</dbReference>